<dbReference type="SUPFAM" id="SSF52540">
    <property type="entry name" value="P-loop containing nucleoside triphosphate hydrolases"/>
    <property type="match status" value="1"/>
</dbReference>
<dbReference type="Gene3D" id="1.10.486.10">
    <property type="entry name" value="PCRA, domain 4"/>
    <property type="match status" value="1"/>
</dbReference>
<dbReference type="Pfam" id="PF12705">
    <property type="entry name" value="PDDEXK_1"/>
    <property type="match status" value="1"/>
</dbReference>
<dbReference type="SUPFAM" id="SSF52980">
    <property type="entry name" value="Restriction endonuclease-like"/>
    <property type="match status" value="1"/>
</dbReference>
<dbReference type="RefSeq" id="WP_046367996.1">
    <property type="nucleotide sequence ID" value="NZ_BBWV01000001.1"/>
</dbReference>
<feature type="domain" description="PD-(D/E)XK endonuclease-like" evidence="1">
    <location>
        <begin position="655"/>
        <end position="951"/>
    </location>
</feature>
<dbReference type="AlphaFoldDB" id="A0A0E9MX03"/>
<dbReference type="Gene3D" id="3.90.320.10">
    <property type="match status" value="1"/>
</dbReference>
<dbReference type="STRING" id="1220578.FPE01S_01_12900"/>
<gene>
    <name evidence="2" type="ORF">FPE01S_01_12900</name>
</gene>
<dbReference type="InterPro" id="IPR011604">
    <property type="entry name" value="PDDEXK-like_dom_sf"/>
</dbReference>
<dbReference type="InterPro" id="IPR027417">
    <property type="entry name" value="P-loop_NTPase"/>
</dbReference>
<dbReference type="EMBL" id="BBWV01000001">
    <property type="protein sequence ID" value="GAO42277.1"/>
    <property type="molecule type" value="Genomic_DNA"/>
</dbReference>
<dbReference type="Gene3D" id="3.40.50.300">
    <property type="entry name" value="P-loop containing nucleotide triphosphate hydrolases"/>
    <property type="match status" value="1"/>
</dbReference>
<dbReference type="Proteomes" id="UP000033121">
    <property type="component" value="Unassembled WGS sequence"/>
</dbReference>
<sequence length="953" mass="109724">MIFLQRVAEDLYQKFGKDISTIAMVFPNKRPAAYLRKWLGGVITEPVWSPPMFTIHEFILSATDRLPADRLLQVFQLFEAYREVMSAAGEPFNDTFDTFYPFGEILLNDFTDLESNLAVVEDVYATLFQIEQLEKSFEYLTPSQKDYLRQFWASFSEEKLSRQQDKFLRLWKYLPHIYRRFTELLAHQQLINTGTAYRLLASDEHDRKDFDNRFTRVAFIGFNALNQAEISLFRKWKESGKALFYFDADEYYIDDELQEAGRFLRRNLKLFGNEIETGNAIRNKNKNVSYIPLEGDAAQVQVIANLLHQETGGVNPDQTAILLADEKQLMPLLSSLPESLPVNITMGFPLQRSLVWSLISNLLELQRAYHQYGGSRVHIEPLLAFLEHPWLLSYAPAREAAKRFIDGQSILVPAEIIMAEKDDLLVEMISRVDKPEQIFQLIRKFTTWWLNNPQGSEQTVLEIQLATAALEQVNRLDDLVGKFEAHLSIPFVVDAIRSVLSGMTVPLEGDPLEGIQIMGLLESRGLDFENVYLLQMNEGIFPRRAAAPTFLPDSIRRAFHLSVLENQDSIFAYVFYRLLQHARQVTCTWNNIVSEQSTGEKSRFLTQLHYESGLAVHVKKYALPVTAYWKPSITIPKDARTMGLLKRFSHPNNKLTPSAINTYLDCRLRFFYQYVSRIKEPESAIDIMDPRLVGKILHSCLELLYKKLEKQKGNRTVEKSDIAVMEAWLDESVLDIAFSVEILGSAALPFSFSGSTLVLRDIIRSYARTILKADEVYAPFIMEEMEANVAVPYTVRLEERAIPIFLGGYIDRIDRRNGIYRIIDYKTGRDDKEIPSVESLFARDKKRNKAALQTILYAWVLQQQKPAAVSIETGLYDLRNMTGSPVTFDWRFRLTGKNQRETISHSNHAYYEAEVMERLSAVIGEIFDESVAFDQTTLMEKCRQCPYDVLCGR</sequence>
<keyword evidence="3" id="KW-1185">Reference proteome</keyword>
<dbReference type="OrthoDB" id="9810135at2"/>
<name>A0A0E9MX03_9BACT</name>
<evidence type="ECO:0000313" key="2">
    <source>
        <dbReference type="EMBL" id="GAO42277.1"/>
    </source>
</evidence>
<organism evidence="2 3">
    <name type="scientific">Flavihumibacter petaseus NBRC 106054</name>
    <dbReference type="NCBI Taxonomy" id="1220578"/>
    <lineage>
        <taxon>Bacteria</taxon>
        <taxon>Pseudomonadati</taxon>
        <taxon>Bacteroidota</taxon>
        <taxon>Chitinophagia</taxon>
        <taxon>Chitinophagales</taxon>
        <taxon>Chitinophagaceae</taxon>
        <taxon>Flavihumibacter</taxon>
    </lineage>
</organism>
<proteinExistence type="predicted"/>
<comment type="caution">
    <text evidence="2">The sequence shown here is derived from an EMBL/GenBank/DDBJ whole genome shotgun (WGS) entry which is preliminary data.</text>
</comment>
<dbReference type="InterPro" id="IPR038726">
    <property type="entry name" value="PDDEXK_AddAB-type"/>
</dbReference>
<evidence type="ECO:0000313" key="3">
    <source>
        <dbReference type="Proteomes" id="UP000033121"/>
    </source>
</evidence>
<dbReference type="InterPro" id="IPR011335">
    <property type="entry name" value="Restrct_endonuc-II-like"/>
</dbReference>
<accession>A0A0E9MX03</accession>
<evidence type="ECO:0000259" key="1">
    <source>
        <dbReference type="Pfam" id="PF12705"/>
    </source>
</evidence>
<protein>
    <recommendedName>
        <fullName evidence="1">PD-(D/E)XK endonuclease-like domain-containing protein</fullName>
    </recommendedName>
</protein>
<reference evidence="2 3" key="1">
    <citation type="submission" date="2015-04" db="EMBL/GenBank/DDBJ databases">
        <title>Whole genome shotgun sequence of Flavihumibacter petaseus NBRC 106054.</title>
        <authorList>
            <person name="Miyazawa S."/>
            <person name="Hosoyama A."/>
            <person name="Hashimoto M."/>
            <person name="Noguchi M."/>
            <person name="Tsuchikane K."/>
            <person name="Ohji S."/>
            <person name="Yamazoe A."/>
            <person name="Ichikawa N."/>
            <person name="Kimura A."/>
            <person name="Fujita N."/>
        </authorList>
    </citation>
    <scope>NUCLEOTIDE SEQUENCE [LARGE SCALE GENOMIC DNA]</scope>
    <source>
        <strain evidence="2 3">NBRC 106054</strain>
    </source>
</reference>